<evidence type="ECO:0000313" key="2">
    <source>
        <dbReference type="EMBL" id="QIS17188.1"/>
    </source>
</evidence>
<accession>A0A6G9YVE6</accession>
<evidence type="ECO:0008006" key="4">
    <source>
        <dbReference type="Google" id="ProtNLM"/>
    </source>
</evidence>
<reference evidence="2 3" key="1">
    <citation type="journal article" date="2019" name="ACS Chem. Biol.">
        <title>Identification and Mobilization of a Cryptic Antibiotic Biosynthesis Gene Locus from a Human-Pathogenic Nocardia Isolate.</title>
        <authorList>
            <person name="Herisse M."/>
            <person name="Ishida K."/>
            <person name="Porter J.L."/>
            <person name="Howden B."/>
            <person name="Hertweck C."/>
            <person name="Stinear T.P."/>
            <person name="Pidot S.J."/>
        </authorList>
    </citation>
    <scope>NUCLEOTIDE SEQUENCE [LARGE SCALE GENOMIC DNA]</scope>
    <source>
        <strain evidence="2 3">AUSMDU00012715</strain>
    </source>
</reference>
<dbReference type="RefSeq" id="WP_167484610.1">
    <property type="nucleotide sequence ID" value="NZ_CP046173.1"/>
</dbReference>
<evidence type="ECO:0000256" key="1">
    <source>
        <dbReference type="SAM" id="Phobius"/>
    </source>
</evidence>
<dbReference type="Proteomes" id="UP000500953">
    <property type="component" value="Chromosome"/>
</dbReference>
<gene>
    <name evidence="2" type="ORF">F6W96_01520</name>
</gene>
<name>A0A6G9YVE6_9NOCA</name>
<feature type="transmembrane region" description="Helical" evidence="1">
    <location>
        <begin position="155"/>
        <end position="173"/>
    </location>
</feature>
<feature type="transmembrane region" description="Helical" evidence="1">
    <location>
        <begin position="12"/>
        <end position="39"/>
    </location>
</feature>
<keyword evidence="1" id="KW-0472">Membrane</keyword>
<keyword evidence="1" id="KW-1133">Transmembrane helix</keyword>
<proteinExistence type="predicted"/>
<organism evidence="2 3">
    <name type="scientific">Nocardia terpenica</name>
    <dbReference type="NCBI Taxonomy" id="455432"/>
    <lineage>
        <taxon>Bacteria</taxon>
        <taxon>Bacillati</taxon>
        <taxon>Actinomycetota</taxon>
        <taxon>Actinomycetes</taxon>
        <taxon>Mycobacteriales</taxon>
        <taxon>Nocardiaceae</taxon>
        <taxon>Nocardia</taxon>
    </lineage>
</organism>
<feature type="transmembrane region" description="Helical" evidence="1">
    <location>
        <begin position="51"/>
        <end position="71"/>
    </location>
</feature>
<feature type="transmembrane region" description="Helical" evidence="1">
    <location>
        <begin position="77"/>
        <end position="99"/>
    </location>
</feature>
<dbReference type="EMBL" id="CP046173">
    <property type="protein sequence ID" value="QIS17188.1"/>
    <property type="molecule type" value="Genomic_DNA"/>
</dbReference>
<feature type="transmembrane region" description="Helical" evidence="1">
    <location>
        <begin position="120"/>
        <end position="143"/>
    </location>
</feature>
<sequence>MLKYYARTFLPWIVLAVVSGFDYRAGATAGLAAALVLLVDDRRVGTAWDAMVLDLSSAAYMAVLTVLSWSAPNLALLHYGTALSFGWLAVTAWLGLAIGRPFTAGIARRSVSEFVAGTPLFRRVNVVITAAWAVCFTLDAATLAALQRWATSNTAALLVCKFGFFAAAAIFTARYPALVQRRAEVDMQNVPAE</sequence>
<dbReference type="AlphaFoldDB" id="A0A6G9YVE6"/>
<keyword evidence="1" id="KW-0812">Transmembrane</keyword>
<evidence type="ECO:0000313" key="3">
    <source>
        <dbReference type="Proteomes" id="UP000500953"/>
    </source>
</evidence>
<protein>
    <recommendedName>
        <fullName evidence="4">DUF3159 domain-containing protein</fullName>
    </recommendedName>
</protein>